<dbReference type="GO" id="GO:0031119">
    <property type="term" value="P:tRNA pseudouridine synthesis"/>
    <property type="evidence" value="ECO:0007669"/>
    <property type="project" value="UniProtKB-UniRule"/>
</dbReference>
<dbReference type="InterPro" id="IPR042214">
    <property type="entry name" value="TruD_catalytic"/>
</dbReference>
<accession>A0A4V2SK71</accession>
<dbReference type="GO" id="GO:0160150">
    <property type="term" value="F:tRNA pseudouridine(13) synthase activity"/>
    <property type="evidence" value="ECO:0007669"/>
    <property type="project" value="UniProtKB-EC"/>
</dbReference>
<keyword evidence="7" id="KW-1185">Reference proteome</keyword>
<dbReference type="Gene3D" id="3.30.2350.20">
    <property type="entry name" value="TruD, catalytic domain"/>
    <property type="match status" value="1"/>
</dbReference>
<dbReference type="Gene3D" id="3.30.2340.10">
    <property type="entry name" value="TruD, insertion domain"/>
    <property type="match status" value="1"/>
</dbReference>
<dbReference type="InterPro" id="IPR043165">
    <property type="entry name" value="TruD_insert_sf"/>
</dbReference>
<feature type="active site" description="Nucleophile" evidence="4">
    <location>
        <position position="77"/>
    </location>
</feature>
<gene>
    <name evidence="4" type="primary">truD</name>
    <name evidence="6" type="ORF">EV693_10233</name>
</gene>
<evidence type="ECO:0000313" key="7">
    <source>
        <dbReference type="Proteomes" id="UP000295537"/>
    </source>
</evidence>
<organism evidence="6 7">
    <name type="scientific">Nicoletella semolina</name>
    <dbReference type="NCBI Taxonomy" id="271160"/>
    <lineage>
        <taxon>Bacteria</taxon>
        <taxon>Pseudomonadati</taxon>
        <taxon>Pseudomonadota</taxon>
        <taxon>Gammaproteobacteria</taxon>
        <taxon>Pasteurellales</taxon>
        <taxon>Pasteurellaceae</taxon>
        <taxon>Nicoletella</taxon>
    </lineage>
</organism>
<dbReference type="PANTHER" id="PTHR47811">
    <property type="entry name" value="TRNA PSEUDOURIDINE SYNTHASE D"/>
    <property type="match status" value="1"/>
</dbReference>
<evidence type="ECO:0000259" key="5">
    <source>
        <dbReference type="PROSITE" id="PS50984"/>
    </source>
</evidence>
<dbReference type="Proteomes" id="UP000295537">
    <property type="component" value="Unassembled WGS sequence"/>
</dbReference>
<dbReference type="RefSeq" id="WP_132500631.1">
    <property type="nucleotide sequence ID" value="NZ_LVXA01000001.1"/>
</dbReference>
<dbReference type="InterPro" id="IPR001656">
    <property type="entry name" value="PsdUridine_synth_TruD"/>
</dbReference>
<keyword evidence="2 4" id="KW-0819">tRNA processing</keyword>
<dbReference type="SUPFAM" id="SSF55120">
    <property type="entry name" value="Pseudouridine synthase"/>
    <property type="match status" value="1"/>
</dbReference>
<dbReference type="Pfam" id="PF01142">
    <property type="entry name" value="TruD"/>
    <property type="match status" value="2"/>
</dbReference>
<evidence type="ECO:0000256" key="3">
    <source>
        <dbReference type="ARBA" id="ARBA00023235"/>
    </source>
</evidence>
<evidence type="ECO:0000256" key="2">
    <source>
        <dbReference type="ARBA" id="ARBA00022694"/>
    </source>
</evidence>
<evidence type="ECO:0000313" key="6">
    <source>
        <dbReference type="EMBL" id="TCP18356.1"/>
    </source>
</evidence>
<comment type="function">
    <text evidence="4">Responsible for synthesis of pseudouridine from uracil-13 in transfer RNAs.</text>
</comment>
<dbReference type="NCBIfam" id="TIGR00094">
    <property type="entry name" value="tRNA_TruD_broad"/>
    <property type="match status" value="1"/>
</dbReference>
<dbReference type="GO" id="GO:0005829">
    <property type="term" value="C:cytosol"/>
    <property type="evidence" value="ECO:0007669"/>
    <property type="project" value="TreeGrafter"/>
</dbReference>
<name>A0A4V2SK71_9PAST</name>
<dbReference type="GO" id="GO:0003723">
    <property type="term" value="F:RNA binding"/>
    <property type="evidence" value="ECO:0007669"/>
    <property type="project" value="InterPro"/>
</dbReference>
<dbReference type="InterPro" id="IPR050170">
    <property type="entry name" value="TruD_pseudoU_synthase"/>
</dbReference>
<dbReference type="PROSITE" id="PS01268">
    <property type="entry name" value="UPF0024"/>
    <property type="match status" value="1"/>
</dbReference>
<protein>
    <recommendedName>
        <fullName evidence="4">tRNA pseudouridine synthase D</fullName>
        <ecNumber evidence="4">5.4.99.27</ecNumber>
    </recommendedName>
    <alternativeName>
        <fullName evidence="4">tRNA pseudouridine(13) synthase</fullName>
    </alternativeName>
    <alternativeName>
        <fullName evidence="4">tRNA pseudouridylate synthase D</fullName>
    </alternativeName>
    <alternativeName>
        <fullName evidence="4">tRNA-uridine isomerase D</fullName>
    </alternativeName>
</protein>
<dbReference type="CDD" id="cd02575">
    <property type="entry name" value="PseudoU_synth_EcTruD"/>
    <property type="match status" value="1"/>
</dbReference>
<dbReference type="InterPro" id="IPR020103">
    <property type="entry name" value="PsdUridine_synth_cat_dom_sf"/>
</dbReference>
<dbReference type="InterPro" id="IPR020119">
    <property type="entry name" value="PsdUridine_synth_TruD_CS"/>
</dbReference>
<proteinExistence type="inferred from homology"/>
<dbReference type="EC" id="5.4.99.27" evidence="4"/>
<dbReference type="InterPro" id="IPR011760">
    <property type="entry name" value="PsdUridine_synth_TruD_insert"/>
</dbReference>
<reference evidence="6 7" key="1">
    <citation type="submission" date="2019-03" db="EMBL/GenBank/DDBJ databases">
        <title>Genomic Encyclopedia of Type Strains, Phase IV (KMG-IV): sequencing the most valuable type-strain genomes for metagenomic binning, comparative biology and taxonomic classification.</title>
        <authorList>
            <person name="Goeker M."/>
        </authorList>
    </citation>
    <scope>NUCLEOTIDE SEQUENCE [LARGE SCALE GENOMIC DNA]</scope>
    <source>
        <strain evidence="6 7">DSM 16380</strain>
    </source>
</reference>
<comment type="catalytic activity">
    <reaction evidence="4">
        <text>uridine(13) in tRNA = pseudouridine(13) in tRNA</text>
        <dbReference type="Rhea" id="RHEA:42540"/>
        <dbReference type="Rhea" id="RHEA-COMP:10105"/>
        <dbReference type="Rhea" id="RHEA-COMP:10106"/>
        <dbReference type="ChEBI" id="CHEBI:65314"/>
        <dbReference type="ChEBI" id="CHEBI:65315"/>
        <dbReference type="EC" id="5.4.99.27"/>
    </reaction>
</comment>
<dbReference type="OrthoDB" id="1550679at2"/>
<dbReference type="HAMAP" id="MF_01082">
    <property type="entry name" value="TruD"/>
    <property type="match status" value="1"/>
</dbReference>
<dbReference type="EMBL" id="SLXJ01000002">
    <property type="protein sequence ID" value="TCP18356.1"/>
    <property type="molecule type" value="Genomic_DNA"/>
</dbReference>
<comment type="caution">
    <text evidence="6">The sequence shown here is derived from an EMBL/GenBank/DDBJ whole genome shotgun (WGS) entry which is preliminary data.</text>
</comment>
<dbReference type="PROSITE" id="PS50984">
    <property type="entry name" value="TRUD"/>
    <property type="match status" value="1"/>
</dbReference>
<dbReference type="AlphaFoldDB" id="A0A4V2SK71"/>
<dbReference type="NCBIfam" id="NF002155">
    <property type="entry name" value="PRK00984.1-4"/>
    <property type="match status" value="1"/>
</dbReference>
<dbReference type="PANTHER" id="PTHR47811:SF1">
    <property type="entry name" value="TRNA PSEUDOURIDINE SYNTHASE D"/>
    <property type="match status" value="1"/>
</dbReference>
<feature type="domain" description="TRUD" evidence="5">
    <location>
        <begin position="152"/>
        <end position="308"/>
    </location>
</feature>
<evidence type="ECO:0000256" key="1">
    <source>
        <dbReference type="ARBA" id="ARBA00007953"/>
    </source>
</evidence>
<comment type="similarity">
    <text evidence="1 4">Belongs to the pseudouridine synthase TruD family.</text>
</comment>
<evidence type="ECO:0000256" key="4">
    <source>
        <dbReference type="HAMAP-Rule" id="MF_01082"/>
    </source>
</evidence>
<keyword evidence="3 4" id="KW-0413">Isomerase</keyword>
<sequence>MQTLNYLWGEPQQAGRLKQEFADFIVREELGYPLAGEGEFVAVKIRKINANTLFVGEKLAEFVGVSAKNMSYAGLKDRHAITEQWFCLHLAGKATPDFSSFDCDGIEILEITRHNRKIRIGSLAGNHFDILLRDVVEKDELIHRLQQLQAVGFPNYFTEQRFGRDGHNLEQAQRWAKGEISVKDRKKRSFYLSAARSEIFNLVVSQRIASNSWQQVYAGDVLQLAGTNSWFIAQPSELDSLNKRLIEGDILHTAPLVGKDSSKLIDTTEQQQNTVTPNQEQHIVEQHQTLLQLMVKERMNAARRAMLCKPQNLTWQFEPEGLKLQFYLPAGSYATALVRELILLPAE</sequence>